<dbReference type="NCBIfam" id="TIGR01163">
    <property type="entry name" value="rpe"/>
    <property type="match status" value="1"/>
</dbReference>
<evidence type="ECO:0000256" key="11">
    <source>
        <dbReference type="PIRSR" id="PIRSR001461-1"/>
    </source>
</evidence>
<feature type="active site" description="Proton acceptor" evidence="11">
    <location>
        <position position="37"/>
    </location>
</feature>
<dbReference type="InterPro" id="IPR000056">
    <property type="entry name" value="Ribul_P_3_epim-like"/>
</dbReference>
<dbReference type="Proteomes" id="UP000247409">
    <property type="component" value="Unassembled WGS sequence"/>
</dbReference>
<keyword evidence="12" id="KW-0464">Manganese</keyword>
<feature type="binding site" evidence="13">
    <location>
        <begin position="167"/>
        <end position="170"/>
    </location>
    <ligand>
        <name>substrate</name>
    </ligand>
</feature>
<keyword evidence="10" id="KW-0119">Carbohydrate metabolism</keyword>
<comment type="cofactor">
    <cofactor evidence="4">
        <name>Zn(2+)</name>
        <dbReference type="ChEBI" id="CHEBI:29105"/>
    </cofactor>
</comment>
<evidence type="ECO:0000256" key="2">
    <source>
        <dbReference type="ARBA" id="ARBA00001936"/>
    </source>
</evidence>
<keyword evidence="8 12" id="KW-0479">Metal-binding</keyword>
<dbReference type="Gene3D" id="3.20.20.70">
    <property type="entry name" value="Aldolase class I"/>
    <property type="match status" value="1"/>
</dbReference>
<keyword evidence="12" id="KW-0862">Zinc</keyword>
<evidence type="ECO:0000256" key="1">
    <source>
        <dbReference type="ARBA" id="ARBA00001782"/>
    </source>
</evidence>
<feature type="binding site" evidence="13">
    <location>
        <position position="10"/>
    </location>
    <ligand>
        <name>substrate</name>
    </ligand>
</feature>
<dbReference type="PANTHER" id="PTHR11749">
    <property type="entry name" value="RIBULOSE-5-PHOSPHATE-3-EPIMERASE"/>
    <property type="match status" value="1"/>
</dbReference>
<dbReference type="PROSITE" id="PS01086">
    <property type="entry name" value="RIBUL_P_3_EPIMER_2"/>
    <property type="match status" value="1"/>
</dbReference>
<evidence type="ECO:0000313" key="15">
    <source>
        <dbReference type="Proteomes" id="UP000247409"/>
    </source>
</evidence>
<evidence type="ECO:0000256" key="10">
    <source>
        <dbReference type="PIRNR" id="PIRNR001461"/>
    </source>
</evidence>
<accession>A0A2V3J334</accession>
<evidence type="ECO:0000256" key="13">
    <source>
        <dbReference type="PIRSR" id="PIRSR001461-3"/>
    </source>
</evidence>
<evidence type="ECO:0000256" key="12">
    <source>
        <dbReference type="PIRSR" id="PIRSR001461-2"/>
    </source>
</evidence>
<evidence type="ECO:0000256" key="3">
    <source>
        <dbReference type="ARBA" id="ARBA00001941"/>
    </source>
</evidence>
<dbReference type="EC" id="5.1.3.1" evidence="7 10"/>
<organism evidence="14 15">
    <name type="scientific">Gracilariopsis chorda</name>
    <dbReference type="NCBI Taxonomy" id="448386"/>
    <lineage>
        <taxon>Eukaryota</taxon>
        <taxon>Rhodophyta</taxon>
        <taxon>Florideophyceae</taxon>
        <taxon>Rhodymeniophycidae</taxon>
        <taxon>Gracilariales</taxon>
        <taxon>Gracilariaceae</taxon>
        <taxon>Gracilariopsis</taxon>
    </lineage>
</organism>
<gene>
    <name evidence="14" type="ORF">BWQ96_01691</name>
</gene>
<dbReference type="GO" id="GO:0046872">
    <property type="term" value="F:metal ion binding"/>
    <property type="evidence" value="ECO:0007669"/>
    <property type="project" value="UniProtKB-KW"/>
</dbReference>
<comment type="similarity">
    <text evidence="6 10">Belongs to the ribulose-phosphate 3-epimerase family.</text>
</comment>
<comment type="catalytic activity">
    <reaction evidence="1 10">
        <text>D-ribulose 5-phosphate = D-xylulose 5-phosphate</text>
        <dbReference type="Rhea" id="RHEA:13677"/>
        <dbReference type="ChEBI" id="CHEBI:57737"/>
        <dbReference type="ChEBI" id="CHEBI:58121"/>
        <dbReference type="EC" id="5.1.3.1"/>
    </reaction>
</comment>
<dbReference type="AlphaFoldDB" id="A0A2V3J334"/>
<dbReference type="PIRSF" id="PIRSF001461">
    <property type="entry name" value="RPE"/>
    <property type="match status" value="1"/>
</dbReference>
<comment type="cofactor">
    <cofactor evidence="5">
        <name>Fe(2+)</name>
        <dbReference type="ChEBI" id="CHEBI:29033"/>
    </cofactor>
</comment>
<feature type="binding site" evidence="12">
    <location>
        <position position="196"/>
    </location>
    <ligand>
        <name>a divalent metal cation</name>
        <dbReference type="ChEBI" id="CHEBI:60240"/>
    </ligand>
</feature>
<feature type="binding site" evidence="13">
    <location>
        <position position="198"/>
    </location>
    <ligand>
        <name>substrate</name>
    </ligand>
</feature>
<dbReference type="NCBIfam" id="NF004076">
    <property type="entry name" value="PRK05581.1-4"/>
    <property type="match status" value="1"/>
</dbReference>
<dbReference type="HAMAP" id="MF_02227">
    <property type="entry name" value="RPE"/>
    <property type="match status" value="1"/>
</dbReference>
<protein>
    <recommendedName>
        <fullName evidence="7 10">Ribulose-phosphate 3-epimerase</fullName>
        <ecNumber evidence="7 10">5.1.3.1</ecNumber>
    </recommendedName>
</protein>
<evidence type="ECO:0000256" key="9">
    <source>
        <dbReference type="ARBA" id="ARBA00023235"/>
    </source>
</evidence>
<dbReference type="GO" id="GO:0005975">
    <property type="term" value="P:carbohydrate metabolic process"/>
    <property type="evidence" value="ECO:0007669"/>
    <property type="project" value="InterPro"/>
</dbReference>
<feature type="active site" description="Proton donor" evidence="11">
    <location>
        <position position="196"/>
    </location>
</feature>
<comment type="cofactor">
    <cofactor evidence="12">
        <name>a divalent metal cation</name>
        <dbReference type="ChEBI" id="CHEBI:60240"/>
    </cofactor>
    <text evidence="12">Binds 1 divalent metal cation per subunit.</text>
</comment>
<feature type="binding site" evidence="12">
    <location>
        <position position="68"/>
    </location>
    <ligand>
        <name>a divalent metal cation</name>
        <dbReference type="ChEBI" id="CHEBI:60240"/>
    </ligand>
</feature>
<dbReference type="SUPFAM" id="SSF51366">
    <property type="entry name" value="Ribulose-phoshate binding barrel"/>
    <property type="match status" value="1"/>
</dbReference>
<comment type="cofactor">
    <cofactor evidence="3">
        <name>Co(2+)</name>
        <dbReference type="ChEBI" id="CHEBI:48828"/>
    </cofactor>
</comment>
<keyword evidence="12" id="KW-0170">Cobalt</keyword>
<dbReference type="EMBL" id="NBIV01000013">
    <property type="protein sequence ID" value="PXF48522.1"/>
    <property type="molecule type" value="Genomic_DNA"/>
</dbReference>
<dbReference type="InterPro" id="IPR026019">
    <property type="entry name" value="Ribul_P_3_epim"/>
</dbReference>
<dbReference type="CDD" id="cd00429">
    <property type="entry name" value="RPE"/>
    <property type="match status" value="1"/>
</dbReference>
<evidence type="ECO:0000256" key="5">
    <source>
        <dbReference type="ARBA" id="ARBA00001954"/>
    </source>
</evidence>
<dbReference type="Pfam" id="PF00834">
    <property type="entry name" value="Ribul_P_3_epim"/>
    <property type="match status" value="2"/>
</dbReference>
<name>A0A2V3J334_9FLOR</name>
<proteinExistence type="inferred from homology"/>
<keyword evidence="9 10" id="KW-0413">Isomerase</keyword>
<dbReference type="STRING" id="448386.A0A2V3J334"/>
<dbReference type="FunFam" id="3.20.20.70:FF:000171">
    <property type="entry name" value="Ribulose-phosphate 3-epimerase"/>
    <property type="match status" value="1"/>
</dbReference>
<reference evidence="14 15" key="1">
    <citation type="journal article" date="2018" name="Mol. Biol. Evol.">
        <title>Analysis of the draft genome of the red seaweed Gracilariopsis chorda provides insights into genome size evolution in Rhodophyta.</title>
        <authorList>
            <person name="Lee J."/>
            <person name="Yang E.C."/>
            <person name="Graf L."/>
            <person name="Yang J.H."/>
            <person name="Qiu H."/>
            <person name="Zel Zion U."/>
            <person name="Chan C.X."/>
            <person name="Stephens T.G."/>
            <person name="Weber A.P.M."/>
            <person name="Boo G.H."/>
            <person name="Boo S.M."/>
            <person name="Kim K.M."/>
            <person name="Shin Y."/>
            <person name="Jung M."/>
            <person name="Lee S.J."/>
            <person name="Yim H.S."/>
            <person name="Lee J.H."/>
            <person name="Bhattacharya D."/>
            <person name="Yoon H.S."/>
        </authorList>
    </citation>
    <scope>NUCLEOTIDE SEQUENCE [LARGE SCALE GENOMIC DNA]</scope>
    <source>
        <strain evidence="14 15">SKKU-2015</strain>
        <tissue evidence="14">Whole body</tissue>
    </source>
</reference>
<dbReference type="GO" id="GO:0004750">
    <property type="term" value="F:D-ribulose-phosphate 3-epimerase activity"/>
    <property type="evidence" value="ECO:0007669"/>
    <property type="project" value="UniProtKB-EC"/>
</dbReference>
<sequence>MASTLVVAPSILSSDFARLAEEAARMKNVGADWLHVDCMDGHFVPNLTIGPPVVKSLRKHTDLFLDCHLMVTNPGQWIPGLASAGANGATFHLECFCSEPYDINDPSPYVELKPEEMEEAFALAKETKALGLKVGLALRPRTPLSAAKRLLDEGLMDMLLIMTVEPGFGGQSFKENVMDKVKQARKQYPGLMIQVDGGIAPKTVQKAVNAGANVLVAGSAIFGAPDAKEVVDCFRKAWVDKV</sequence>
<dbReference type="InterPro" id="IPR013785">
    <property type="entry name" value="Aldolase_TIM"/>
</dbReference>
<evidence type="ECO:0000256" key="8">
    <source>
        <dbReference type="ARBA" id="ARBA00022723"/>
    </source>
</evidence>
<keyword evidence="15" id="KW-1185">Reference proteome</keyword>
<evidence type="ECO:0000256" key="7">
    <source>
        <dbReference type="ARBA" id="ARBA00013188"/>
    </source>
</evidence>
<feature type="binding site" evidence="12">
    <location>
        <position position="37"/>
    </location>
    <ligand>
        <name>a divalent metal cation</name>
        <dbReference type="ChEBI" id="CHEBI:60240"/>
    </ligand>
</feature>
<feature type="binding site" evidence="12">
    <location>
        <position position="35"/>
    </location>
    <ligand>
        <name>a divalent metal cation</name>
        <dbReference type="ChEBI" id="CHEBI:60240"/>
    </ligand>
</feature>
<dbReference type="InterPro" id="IPR011060">
    <property type="entry name" value="RibuloseP-bd_barrel"/>
</dbReference>
<comment type="cofactor">
    <cofactor evidence="2">
        <name>Mn(2+)</name>
        <dbReference type="ChEBI" id="CHEBI:29035"/>
    </cofactor>
</comment>
<evidence type="ECO:0000256" key="6">
    <source>
        <dbReference type="ARBA" id="ARBA00009541"/>
    </source>
</evidence>
<evidence type="ECO:0000256" key="4">
    <source>
        <dbReference type="ARBA" id="ARBA00001947"/>
    </source>
</evidence>
<evidence type="ECO:0000313" key="14">
    <source>
        <dbReference type="EMBL" id="PXF48522.1"/>
    </source>
</evidence>
<feature type="binding site" evidence="13">
    <location>
        <position position="68"/>
    </location>
    <ligand>
        <name>substrate</name>
    </ligand>
</feature>
<feature type="binding site" evidence="13">
    <location>
        <begin position="218"/>
        <end position="219"/>
    </location>
    <ligand>
        <name>substrate</name>
    </ligand>
</feature>
<comment type="caution">
    <text evidence="14">The sequence shown here is derived from an EMBL/GenBank/DDBJ whole genome shotgun (WGS) entry which is preliminary data.</text>
</comment>
<dbReference type="GO" id="GO:0006098">
    <property type="term" value="P:pentose-phosphate shunt"/>
    <property type="evidence" value="ECO:0007669"/>
    <property type="project" value="InterPro"/>
</dbReference>
<dbReference type="OrthoDB" id="1927044at2759"/>